<evidence type="ECO:0000256" key="1">
    <source>
        <dbReference type="SAM" id="Phobius"/>
    </source>
</evidence>
<sequence>MTDDGTGKKGSGTGKKAGAVEVVGWVVTVQGFGSALTEAVWHHSFGVTGLISHVWRTPWWAGLLVGCVGVALVVAGRRRTA</sequence>
<dbReference type="AlphaFoldDB" id="F8JW38"/>
<dbReference type="PATRIC" id="fig|1003195.11.peg.2427"/>
<dbReference type="KEGG" id="scy:SCATT_08350"/>
<feature type="transmembrane region" description="Helical" evidence="1">
    <location>
        <begin position="59"/>
        <end position="76"/>
    </location>
</feature>
<gene>
    <name evidence="2" type="ordered locus">SCATT_08350</name>
</gene>
<accession>F8JW38</accession>
<dbReference type="HOGENOM" id="CLU_2572274_0_0_11"/>
<dbReference type="Proteomes" id="UP000007842">
    <property type="component" value="Chromosome"/>
</dbReference>
<dbReference type="STRING" id="1003195.SCATT_08350"/>
<dbReference type="RefSeq" id="WP_014141607.1">
    <property type="nucleotide sequence ID" value="NC_016111.1"/>
</dbReference>
<keyword evidence="1" id="KW-1133">Transmembrane helix</keyword>
<reference evidence="3" key="1">
    <citation type="submission" date="2011-12" db="EMBL/GenBank/DDBJ databases">
        <title>Complete genome sequence of Streptomyces cattleya strain DSM 46488.</title>
        <authorList>
            <person name="Ou H.-Y."/>
            <person name="Li P."/>
            <person name="Zhao C."/>
            <person name="O'Hagan D."/>
            <person name="Deng Z."/>
        </authorList>
    </citation>
    <scope>NUCLEOTIDE SEQUENCE [LARGE SCALE GENOMIC DNA]</scope>
    <source>
        <strain evidence="3">ATCC 35852 / DSM 46488 / JCM 4925 / NBRC 14057 / NRRL 8057</strain>
    </source>
</reference>
<evidence type="ECO:0000313" key="3">
    <source>
        <dbReference type="Proteomes" id="UP000007842"/>
    </source>
</evidence>
<evidence type="ECO:0000313" key="2">
    <source>
        <dbReference type="EMBL" id="AEW93206.1"/>
    </source>
</evidence>
<protein>
    <submittedName>
        <fullName evidence="2">Uncharacterized protein</fullName>
    </submittedName>
</protein>
<accession>G8WZ20</accession>
<keyword evidence="1" id="KW-0812">Transmembrane</keyword>
<dbReference type="EMBL" id="CP003219">
    <property type="protein sequence ID" value="AEW93206.1"/>
    <property type="molecule type" value="Genomic_DNA"/>
</dbReference>
<keyword evidence="3" id="KW-1185">Reference proteome</keyword>
<organism evidence="2 3">
    <name type="scientific">Streptantibioticus cattleyicolor (strain ATCC 35852 / DSM 46488 / JCM 4925 / NBRC 14057 / NRRL 8057)</name>
    <name type="common">Streptomyces cattleya</name>
    <dbReference type="NCBI Taxonomy" id="1003195"/>
    <lineage>
        <taxon>Bacteria</taxon>
        <taxon>Bacillati</taxon>
        <taxon>Actinomycetota</taxon>
        <taxon>Actinomycetes</taxon>
        <taxon>Kitasatosporales</taxon>
        <taxon>Streptomycetaceae</taxon>
        <taxon>Streptantibioticus</taxon>
    </lineage>
</organism>
<proteinExistence type="predicted"/>
<name>F8JW38_STREN</name>
<keyword evidence="1" id="KW-0472">Membrane</keyword>
<dbReference type="KEGG" id="sct:SCAT_0837"/>